<keyword evidence="1" id="KW-0677">Repeat</keyword>
<accession>A0A543GDM7</accession>
<dbReference type="Pfam" id="PF02861">
    <property type="entry name" value="Clp_N"/>
    <property type="match status" value="2"/>
</dbReference>
<evidence type="ECO:0000313" key="3">
    <source>
        <dbReference type="EMBL" id="TQM44190.1"/>
    </source>
</evidence>
<dbReference type="SUPFAM" id="SSF81923">
    <property type="entry name" value="Double Clp-N motif"/>
    <property type="match status" value="2"/>
</dbReference>
<dbReference type="InterPro" id="IPR036628">
    <property type="entry name" value="Clp_N_dom_sf"/>
</dbReference>
<evidence type="ECO:0000256" key="1">
    <source>
        <dbReference type="PROSITE-ProRule" id="PRU01251"/>
    </source>
</evidence>
<dbReference type="PROSITE" id="PS51903">
    <property type="entry name" value="CLP_R"/>
    <property type="match status" value="1"/>
</dbReference>
<evidence type="ECO:0000313" key="4">
    <source>
        <dbReference type="Proteomes" id="UP000319818"/>
    </source>
</evidence>
<proteinExistence type="predicted"/>
<protein>
    <submittedName>
        <fullName evidence="3">ClpA/ClpB-like protein</fullName>
    </submittedName>
</protein>
<dbReference type="Proteomes" id="UP000319818">
    <property type="component" value="Unassembled WGS sequence"/>
</dbReference>
<dbReference type="OrthoDB" id="3628183at2"/>
<comment type="caution">
    <text evidence="3">The sequence shown here is derived from an EMBL/GenBank/DDBJ whole genome shotgun (WGS) entry which is preliminary data.</text>
</comment>
<feature type="domain" description="Clp R" evidence="2">
    <location>
        <begin position="2"/>
        <end position="186"/>
    </location>
</feature>
<dbReference type="InterPro" id="IPR004176">
    <property type="entry name" value="Clp_R_N"/>
</dbReference>
<dbReference type="AlphaFoldDB" id="A0A543GDM7"/>
<sequence>MFERFTGEARQVVVGAQEEARTRKADEIRTEHLLAALYAVPDNLALTVLERFGVEKADVLREIDRLHAGAQPALDAEALSTIGIDLDEVRRQVEEAFGPGALDRTRAALGGKSGRLFGHIPFEGPAKKALELSLREAIHLGHDHIGTEHVLLGLIHTEGGAAHHVLAARGVRLEPARVIVEELVRGRKAG</sequence>
<dbReference type="EMBL" id="VFPH01000001">
    <property type="protein sequence ID" value="TQM44190.1"/>
    <property type="molecule type" value="Genomic_DNA"/>
</dbReference>
<keyword evidence="4" id="KW-1185">Reference proteome</keyword>
<evidence type="ECO:0000259" key="2">
    <source>
        <dbReference type="PROSITE" id="PS51903"/>
    </source>
</evidence>
<reference evidence="3 4" key="1">
    <citation type="submission" date="2019-06" db="EMBL/GenBank/DDBJ databases">
        <title>Sequencing the genomes of 1000 actinobacteria strains.</title>
        <authorList>
            <person name="Klenk H.-P."/>
        </authorList>
    </citation>
    <scope>NUCLEOTIDE SEQUENCE [LARGE SCALE GENOMIC DNA]</scope>
    <source>
        <strain evidence="3 4">DSM 45511</strain>
    </source>
</reference>
<name>A0A543GDM7_9PSEU</name>
<organism evidence="3 4">
    <name type="scientific">Pseudonocardia cypriaca</name>
    <dbReference type="NCBI Taxonomy" id="882449"/>
    <lineage>
        <taxon>Bacteria</taxon>
        <taxon>Bacillati</taxon>
        <taxon>Actinomycetota</taxon>
        <taxon>Actinomycetes</taxon>
        <taxon>Pseudonocardiales</taxon>
        <taxon>Pseudonocardiaceae</taxon>
        <taxon>Pseudonocardia</taxon>
    </lineage>
</organism>
<gene>
    <name evidence="3" type="ORF">FB388_1552</name>
</gene>
<dbReference type="RefSeq" id="WP_142098857.1">
    <property type="nucleotide sequence ID" value="NZ_VFPH01000001.1"/>
</dbReference>
<dbReference type="Gene3D" id="1.10.1780.10">
    <property type="entry name" value="Clp, N-terminal domain"/>
    <property type="match status" value="2"/>
</dbReference>